<proteinExistence type="predicted"/>
<accession>A0A4S8L0J9</accession>
<sequence length="184" mass="20261">MSEAELEAQQRSQKTHGIIVSRRESVVFLSVQPNNQSKPNSHKERRLDNSNFFISGCSFETSSDNKISKEVVGVEPIKGTDQQRICNGEAEADGRSGGSSHEDEVEDGASFWDVADCRLNKAQLGEDNVHVAFEGVDIPVGGSRSAKTTPSVYSQTGYNHSQYWAAYLYLKDGEDSLLWGQGWA</sequence>
<evidence type="ECO:0000313" key="2">
    <source>
        <dbReference type="Proteomes" id="UP000297245"/>
    </source>
</evidence>
<dbReference type="AlphaFoldDB" id="A0A4S8L0J9"/>
<name>A0A4S8L0J9_DENBC</name>
<keyword evidence="2" id="KW-1185">Reference proteome</keyword>
<organism evidence="1 2">
    <name type="scientific">Dendrothele bispora (strain CBS 962.96)</name>
    <dbReference type="NCBI Taxonomy" id="1314807"/>
    <lineage>
        <taxon>Eukaryota</taxon>
        <taxon>Fungi</taxon>
        <taxon>Dikarya</taxon>
        <taxon>Basidiomycota</taxon>
        <taxon>Agaricomycotina</taxon>
        <taxon>Agaricomycetes</taxon>
        <taxon>Agaricomycetidae</taxon>
        <taxon>Agaricales</taxon>
        <taxon>Agaricales incertae sedis</taxon>
        <taxon>Dendrothele</taxon>
    </lineage>
</organism>
<dbReference type="Proteomes" id="UP000297245">
    <property type="component" value="Unassembled WGS sequence"/>
</dbReference>
<protein>
    <submittedName>
        <fullName evidence="1">Uncharacterized protein</fullName>
    </submittedName>
</protein>
<reference evidence="1 2" key="1">
    <citation type="journal article" date="2019" name="Nat. Ecol. Evol.">
        <title>Megaphylogeny resolves global patterns of mushroom evolution.</title>
        <authorList>
            <person name="Varga T."/>
            <person name="Krizsan K."/>
            <person name="Foldi C."/>
            <person name="Dima B."/>
            <person name="Sanchez-Garcia M."/>
            <person name="Sanchez-Ramirez S."/>
            <person name="Szollosi G.J."/>
            <person name="Szarkandi J.G."/>
            <person name="Papp V."/>
            <person name="Albert L."/>
            <person name="Andreopoulos W."/>
            <person name="Angelini C."/>
            <person name="Antonin V."/>
            <person name="Barry K.W."/>
            <person name="Bougher N.L."/>
            <person name="Buchanan P."/>
            <person name="Buyck B."/>
            <person name="Bense V."/>
            <person name="Catcheside P."/>
            <person name="Chovatia M."/>
            <person name="Cooper J."/>
            <person name="Damon W."/>
            <person name="Desjardin D."/>
            <person name="Finy P."/>
            <person name="Geml J."/>
            <person name="Haridas S."/>
            <person name="Hughes K."/>
            <person name="Justo A."/>
            <person name="Karasinski D."/>
            <person name="Kautmanova I."/>
            <person name="Kiss B."/>
            <person name="Kocsube S."/>
            <person name="Kotiranta H."/>
            <person name="LaButti K.M."/>
            <person name="Lechner B.E."/>
            <person name="Liimatainen K."/>
            <person name="Lipzen A."/>
            <person name="Lukacs Z."/>
            <person name="Mihaltcheva S."/>
            <person name="Morgado L.N."/>
            <person name="Niskanen T."/>
            <person name="Noordeloos M.E."/>
            <person name="Ohm R.A."/>
            <person name="Ortiz-Santana B."/>
            <person name="Ovrebo C."/>
            <person name="Racz N."/>
            <person name="Riley R."/>
            <person name="Savchenko A."/>
            <person name="Shiryaev A."/>
            <person name="Soop K."/>
            <person name="Spirin V."/>
            <person name="Szebenyi C."/>
            <person name="Tomsovsky M."/>
            <person name="Tulloss R.E."/>
            <person name="Uehling J."/>
            <person name="Grigoriev I.V."/>
            <person name="Vagvolgyi C."/>
            <person name="Papp T."/>
            <person name="Martin F.M."/>
            <person name="Miettinen O."/>
            <person name="Hibbett D.S."/>
            <person name="Nagy L.G."/>
        </authorList>
    </citation>
    <scope>NUCLEOTIDE SEQUENCE [LARGE SCALE GENOMIC DNA]</scope>
    <source>
        <strain evidence="1 2">CBS 962.96</strain>
    </source>
</reference>
<gene>
    <name evidence="1" type="ORF">K435DRAFT_808831</name>
</gene>
<evidence type="ECO:0000313" key="1">
    <source>
        <dbReference type="EMBL" id="THU81753.1"/>
    </source>
</evidence>
<dbReference type="EMBL" id="ML179783">
    <property type="protein sequence ID" value="THU81753.1"/>
    <property type="molecule type" value="Genomic_DNA"/>
</dbReference>